<dbReference type="Proteomes" id="UP000335538">
    <property type="component" value="Unassembled WGS sequence"/>
</dbReference>
<reference evidence="2 3" key="1">
    <citation type="submission" date="2019-08" db="EMBL/GenBank/DDBJ databases">
        <authorList>
            <person name="Peeters C."/>
        </authorList>
    </citation>
    <scope>NUCLEOTIDE SEQUENCE [LARGE SCALE GENOMIC DNA]</scope>
    <source>
        <strain evidence="2 3">LMG 31121</strain>
    </source>
</reference>
<dbReference type="AlphaFoldDB" id="A0A5E5BFZ0"/>
<evidence type="ECO:0000313" key="2">
    <source>
        <dbReference type="EMBL" id="VVE84166.1"/>
    </source>
</evidence>
<dbReference type="RefSeq" id="WP_150810894.1">
    <property type="nucleotide sequence ID" value="NZ_CABPSR010000016.1"/>
</dbReference>
<gene>
    <name evidence="2" type="ORF">PSP31121_04631</name>
</gene>
<evidence type="ECO:0000256" key="1">
    <source>
        <dbReference type="SAM" id="MobiDB-lite"/>
    </source>
</evidence>
<dbReference type="EMBL" id="CABPSR010000016">
    <property type="protein sequence ID" value="VVE84166.1"/>
    <property type="molecule type" value="Genomic_DNA"/>
</dbReference>
<feature type="compositionally biased region" description="Polar residues" evidence="1">
    <location>
        <begin position="1"/>
        <end position="10"/>
    </location>
</feature>
<protein>
    <submittedName>
        <fullName evidence="2">Uncharacterized protein</fullName>
    </submittedName>
</protein>
<proteinExistence type="predicted"/>
<organism evidence="2 3">
    <name type="scientific">Pandoraea sputorum</name>
    <dbReference type="NCBI Taxonomy" id="93222"/>
    <lineage>
        <taxon>Bacteria</taxon>
        <taxon>Pseudomonadati</taxon>
        <taxon>Pseudomonadota</taxon>
        <taxon>Betaproteobacteria</taxon>
        <taxon>Burkholderiales</taxon>
        <taxon>Burkholderiaceae</taxon>
        <taxon>Pandoraea</taxon>
    </lineage>
</organism>
<sequence>MNVNSPTTAASIAAPNFPADGEPPSSGSLPADLTEAHQAATTQSLDSGTSNDWTRIREDFVPPSDLILHWTNILLVRPPDWPCFRSDLKDIQDGLAKTGKDPALLTTALVAYINEVGTDALLSALSGLLALNDGPDGLPFDKNKLKILAASRWIECFPDDERDNVRTLIRGLR</sequence>
<evidence type="ECO:0000313" key="3">
    <source>
        <dbReference type="Proteomes" id="UP000335538"/>
    </source>
</evidence>
<accession>A0A5E5BFZ0</accession>
<feature type="compositionally biased region" description="Polar residues" evidence="1">
    <location>
        <begin position="39"/>
        <end position="51"/>
    </location>
</feature>
<name>A0A5E5BFZ0_9BURK</name>
<feature type="region of interest" description="Disordered" evidence="1">
    <location>
        <begin position="1"/>
        <end position="51"/>
    </location>
</feature>